<organism evidence="1 2">
    <name type="scientific">Piloderma croceum (strain F 1598)</name>
    <dbReference type="NCBI Taxonomy" id="765440"/>
    <lineage>
        <taxon>Eukaryota</taxon>
        <taxon>Fungi</taxon>
        <taxon>Dikarya</taxon>
        <taxon>Basidiomycota</taxon>
        <taxon>Agaricomycotina</taxon>
        <taxon>Agaricomycetes</taxon>
        <taxon>Agaricomycetidae</taxon>
        <taxon>Atheliales</taxon>
        <taxon>Atheliaceae</taxon>
        <taxon>Piloderma</taxon>
    </lineage>
</organism>
<sequence>RESPSEYIIRKLEPVSLVYSYMDYIETIQLLMEEVPDSWSSILNIQYYNTMVDFSTLA</sequence>
<keyword evidence="2" id="KW-1185">Reference proteome</keyword>
<dbReference type="OrthoDB" id="2802262at2759"/>
<reference evidence="2" key="2">
    <citation type="submission" date="2015-01" db="EMBL/GenBank/DDBJ databases">
        <title>Evolutionary Origins and Diversification of the Mycorrhizal Mutualists.</title>
        <authorList>
            <consortium name="DOE Joint Genome Institute"/>
            <consortium name="Mycorrhizal Genomics Consortium"/>
            <person name="Kohler A."/>
            <person name="Kuo A."/>
            <person name="Nagy L.G."/>
            <person name="Floudas D."/>
            <person name="Copeland A."/>
            <person name="Barry K.W."/>
            <person name="Cichocki N."/>
            <person name="Veneault-Fourrey C."/>
            <person name="LaButti K."/>
            <person name="Lindquist E.A."/>
            <person name="Lipzen A."/>
            <person name="Lundell T."/>
            <person name="Morin E."/>
            <person name="Murat C."/>
            <person name="Riley R."/>
            <person name="Ohm R."/>
            <person name="Sun H."/>
            <person name="Tunlid A."/>
            <person name="Henrissat B."/>
            <person name="Grigoriev I.V."/>
            <person name="Hibbett D.S."/>
            <person name="Martin F."/>
        </authorList>
    </citation>
    <scope>NUCLEOTIDE SEQUENCE [LARGE SCALE GENOMIC DNA]</scope>
    <source>
        <strain evidence="2">F 1598</strain>
    </source>
</reference>
<proteinExistence type="predicted"/>
<name>A0A0C3AG35_PILCF</name>
<dbReference type="Proteomes" id="UP000054166">
    <property type="component" value="Unassembled WGS sequence"/>
</dbReference>
<dbReference type="EMBL" id="KN833107">
    <property type="protein sequence ID" value="KIM72778.1"/>
    <property type="molecule type" value="Genomic_DNA"/>
</dbReference>
<evidence type="ECO:0000313" key="1">
    <source>
        <dbReference type="EMBL" id="KIM72778.1"/>
    </source>
</evidence>
<accession>A0A0C3AG35</accession>
<reference evidence="1 2" key="1">
    <citation type="submission" date="2014-04" db="EMBL/GenBank/DDBJ databases">
        <authorList>
            <consortium name="DOE Joint Genome Institute"/>
            <person name="Kuo A."/>
            <person name="Tarkka M."/>
            <person name="Buscot F."/>
            <person name="Kohler A."/>
            <person name="Nagy L.G."/>
            <person name="Floudas D."/>
            <person name="Copeland A."/>
            <person name="Barry K.W."/>
            <person name="Cichocki N."/>
            <person name="Veneault-Fourrey C."/>
            <person name="LaButti K."/>
            <person name="Lindquist E.A."/>
            <person name="Lipzen A."/>
            <person name="Lundell T."/>
            <person name="Morin E."/>
            <person name="Murat C."/>
            <person name="Sun H."/>
            <person name="Tunlid A."/>
            <person name="Henrissat B."/>
            <person name="Grigoriev I.V."/>
            <person name="Hibbett D.S."/>
            <person name="Martin F."/>
            <person name="Nordberg H.P."/>
            <person name="Cantor M.N."/>
            <person name="Hua S.X."/>
        </authorList>
    </citation>
    <scope>NUCLEOTIDE SEQUENCE [LARGE SCALE GENOMIC DNA]</scope>
    <source>
        <strain evidence="1 2">F 1598</strain>
    </source>
</reference>
<feature type="non-terminal residue" evidence="1">
    <location>
        <position position="1"/>
    </location>
</feature>
<protein>
    <submittedName>
        <fullName evidence="1">Uncharacterized protein</fullName>
    </submittedName>
</protein>
<gene>
    <name evidence="1" type="ORF">PILCRDRAFT_81614</name>
</gene>
<dbReference type="AlphaFoldDB" id="A0A0C3AG35"/>
<dbReference type="HOGENOM" id="CLU_2984623_0_0_1"/>
<evidence type="ECO:0000313" key="2">
    <source>
        <dbReference type="Proteomes" id="UP000054166"/>
    </source>
</evidence>
<dbReference type="InParanoid" id="A0A0C3AG35"/>